<dbReference type="STRING" id="282301.A0A267G4C7"/>
<feature type="region of interest" description="Disordered" evidence="1">
    <location>
        <begin position="56"/>
        <end position="133"/>
    </location>
</feature>
<keyword evidence="3" id="KW-1185">Reference proteome</keyword>
<reference evidence="2 3" key="1">
    <citation type="submission" date="2017-06" db="EMBL/GenBank/DDBJ databases">
        <title>A platform for efficient transgenesis in Macrostomum lignano, a flatworm model organism for stem cell research.</title>
        <authorList>
            <person name="Berezikov E."/>
        </authorList>
    </citation>
    <scope>NUCLEOTIDE SEQUENCE [LARGE SCALE GENOMIC DNA]</scope>
    <source>
        <strain evidence="2">DV1</strain>
        <tissue evidence="2">Whole organism</tissue>
    </source>
</reference>
<dbReference type="AlphaFoldDB" id="A0A267G4C7"/>
<dbReference type="EMBL" id="NIVC01000561">
    <property type="protein sequence ID" value="PAA80875.1"/>
    <property type="molecule type" value="Genomic_DNA"/>
</dbReference>
<evidence type="ECO:0000256" key="1">
    <source>
        <dbReference type="SAM" id="MobiDB-lite"/>
    </source>
</evidence>
<organism evidence="2 3">
    <name type="scientific">Macrostomum lignano</name>
    <dbReference type="NCBI Taxonomy" id="282301"/>
    <lineage>
        <taxon>Eukaryota</taxon>
        <taxon>Metazoa</taxon>
        <taxon>Spiralia</taxon>
        <taxon>Lophotrochozoa</taxon>
        <taxon>Platyhelminthes</taxon>
        <taxon>Rhabditophora</taxon>
        <taxon>Macrostomorpha</taxon>
        <taxon>Macrostomida</taxon>
        <taxon>Macrostomidae</taxon>
        <taxon>Macrostomum</taxon>
    </lineage>
</organism>
<accession>A0A267G4C7</accession>
<comment type="caution">
    <text evidence="2">The sequence shown here is derived from an EMBL/GenBank/DDBJ whole genome shotgun (WGS) entry which is preliminary data.</text>
</comment>
<evidence type="ECO:0000313" key="2">
    <source>
        <dbReference type="EMBL" id="PAA80875.1"/>
    </source>
</evidence>
<proteinExistence type="predicted"/>
<dbReference type="Proteomes" id="UP000215902">
    <property type="component" value="Unassembled WGS sequence"/>
</dbReference>
<gene>
    <name evidence="2" type="ORF">BOX15_Mlig001824g1</name>
</gene>
<evidence type="ECO:0000313" key="3">
    <source>
        <dbReference type="Proteomes" id="UP000215902"/>
    </source>
</evidence>
<name>A0A267G4C7_9PLAT</name>
<sequence>MRKVLEEDPESLGLSDAEARNALTVLNALENKKAGDTVSPEQLEALGKVAKMVEEGRDKVQKAEDKPTGSNRAGKVRRTGGRRHGQDILEAIGQPSDGEPSADDGALAKAMQKTHDAKESGKRPISLPRSRTR</sequence>
<protein>
    <submittedName>
        <fullName evidence="2">Uncharacterized protein</fullName>
    </submittedName>
</protein>
<feature type="compositionally biased region" description="Basic and acidic residues" evidence="1">
    <location>
        <begin position="113"/>
        <end position="122"/>
    </location>
</feature>
<feature type="compositionally biased region" description="Basic and acidic residues" evidence="1">
    <location>
        <begin position="56"/>
        <end position="67"/>
    </location>
</feature>
<feature type="compositionally biased region" description="Basic residues" evidence="1">
    <location>
        <begin position="74"/>
        <end position="83"/>
    </location>
</feature>